<dbReference type="STRING" id="7217.B3MJ58"/>
<dbReference type="InParanoid" id="B3MJ58"/>
<name>B3MJ58_DROAN</name>
<dbReference type="PANTHER" id="PTHR23083:SF464">
    <property type="entry name" value="TETRATRICOPEPTIDE REPEAT DOMAIN 7, ISOFORM A"/>
    <property type="match status" value="1"/>
</dbReference>
<dbReference type="InterPro" id="IPR045819">
    <property type="entry name" value="TTC7_N"/>
</dbReference>
<evidence type="ECO:0000256" key="3">
    <source>
        <dbReference type="PROSITE-ProRule" id="PRU00339"/>
    </source>
</evidence>
<dbReference type="KEGG" id="dan:6496648"/>
<dbReference type="InterPro" id="IPR019734">
    <property type="entry name" value="TPR_rpt"/>
</dbReference>
<comment type="similarity">
    <text evidence="2">Belongs to the YPP1 family.</text>
</comment>
<gene>
    <name evidence="5" type="primary">Dana\GF13812</name>
    <name evidence="5" type="synonym">dana_GLEANR_13819</name>
    <name evidence="5" type="ORF">GF13812</name>
</gene>
<dbReference type="FunFam" id="1.25.40.10:FF:000995">
    <property type="entry name" value="Uncharacterized protein, isoform B"/>
    <property type="match status" value="1"/>
</dbReference>
<dbReference type="eggNOG" id="KOG4162">
    <property type="taxonomic scope" value="Eukaryota"/>
</dbReference>
<dbReference type="AlphaFoldDB" id="B3MJ58"/>
<dbReference type="Pfam" id="PF13428">
    <property type="entry name" value="TPR_14"/>
    <property type="match status" value="1"/>
</dbReference>
<dbReference type="InterPro" id="IPR051722">
    <property type="entry name" value="Endocytosis_PI4K-reg_protein"/>
</dbReference>
<feature type="domain" description="Tetratricopeptide repeat protein 7 N-terminal" evidence="4">
    <location>
        <begin position="240"/>
        <end position="408"/>
    </location>
</feature>
<keyword evidence="3" id="KW-0802">TPR repeat</keyword>
<dbReference type="CTD" id="225049"/>
<proteinExistence type="inferred from homology"/>
<dbReference type="HOGENOM" id="CLU_010512_0_0_1"/>
<dbReference type="PROSITE" id="PS50005">
    <property type="entry name" value="TPR"/>
    <property type="match status" value="3"/>
</dbReference>
<feature type="repeat" description="TPR" evidence="3">
    <location>
        <begin position="420"/>
        <end position="453"/>
    </location>
</feature>
<dbReference type="InterPro" id="IPR011990">
    <property type="entry name" value="TPR-like_helical_dom_sf"/>
</dbReference>
<dbReference type="Proteomes" id="UP000007801">
    <property type="component" value="Unassembled WGS sequence"/>
</dbReference>
<feature type="domain" description="Tetratricopeptide repeat protein 7 N-terminal" evidence="4">
    <location>
        <begin position="1"/>
        <end position="206"/>
    </location>
</feature>
<sequence>MANRNMRNTTKVEALIESCRSEGKWQRVIELTDELKTGSPHNECLANFLVGEARLENYLEENALAAADSTFGRAKTGLIEARRFLHLALGESGQKAGIALDAYLLLAKLCFACGEYEQSLDNFVKAELNTLAEKELTLRSLKILAESYAIKGLCLEQQTSKPSSKFKKAEKDTEMISCFERASDLGLLYLQEYDIVSGSASSNNSTAGSTLNVNASSVQPSSSSFAISSTIPASGPTGLEANRRMGAILETALQRAPIVLIKTGKLQEAVERYRIMLNAIETKATQSLRLTLARQLAEVLLRGVSGTIYAPPFVAKGGGGTLRGGSSKKLWKPRKYAARQQFSPRNQQEEVILLLLIAEALAVRDTVLSQSPEFRLARQHAMGNVTAVYDLLTLATVRWGLVQLLNESFEKALKFSFGEQHVWRQYGLSLMAAEKHAHALRVLQESMKLTPSDPLPCMLASRLCYESLETVKQGLDYAQQALKREVKGLRPSRCQLFVGIGHQQLAIQSNLKSERDACNKLALEALERAVQQDGNDHLAEYYLSLQYALLGQLAEALVHIRFALALRMEHAPCLHLFALLLTASRRPREALGVVEDALHEFPDNLQLLHVKAHLQLHLEDAETALATVQHMLAVWRDVYEAQLAGEEEKHSDTKSGVHLAHSSQMSDKDSNSVYAASLAAVSRVEQALSEAASSLSSFTQRPGPRRPWMLQIEIWLLLADVYLRIDQPNEALNCIHEASQIYPLSHQIMFMRGQVHVYLEQWLDAKQCFLNAVAANPHHTDALRALGETHLILGEPRLAEKMLKDAAKLDPSCPKIWFALGKVLETLGDFHASADCFATSLQLEPSCPVLPFTSIPLVFE</sequence>
<dbReference type="EMBL" id="CH902619">
    <property type="protein sequence ID" value="EDV38152.1"/>
    <property type="molecule type" value="Genomic_DNA"/>
</dbReference>
<organism evidence="5 6">
    <name type="scientific">Drosophila ananassae</name>
    <name type="common">Fruit fly</name>
    <dbReference type="NCBI Taxonomy" id="7217"/>
    <lineage>
        <taxon>Eukaryota</taxon>
        <taxon>Metazoa</taxon>
        <taxon>Ecdysozoa</taxon>
        <taxon>Arthropoda</taxon>
        <taxon>Hexapoda</taxon>
        <taxon>Insecta</taxon>
        <taxon>Pterygota</taxon>
        <taxon>Neoptera</taxon>
        <taxon>Endopterygota</taxon>
        <taxon>Diptera</taxon>
        <taxon>Brachycera</taxon>
        <taxon>Muscomorpha</taxon>
        <taxon>Ephydroidea</taxon>
        <taxon>Drosophilidae</taxon>
        <taxon>Drosophila</taxon>
        <taxon>Sophophora</taxon>
    </lineage>
</organism>
<dbReference type="OrthoDB" id="29013at2759"/>
<evidence type="ECO:0000256" key="1">
    <source>
        <dbReference type="ARBA" id="ARBA00002550"/>
    </source>
</evidence>
<dbReference type="SUPFAM" id="SSF48452">
    <property type="entry name" value="TPR-like"/>
    <property type="match status" value="2"/>
</dbReference>
<evidence type="ECO:0000256" key="2">
    <source>
        <dbReference type="ARBA" id="ARBA00038251"/>
    </source>
</evidence>
<dbReference type="GO" id="GO:0046854">
    <property type="term" value="P:phosphatidylinositol phosphate biosynthetic process"/>
    <property type="evidence" value="ECO:0007669"/>
    <property type="project" value="TreeGrafter"/>
</dbReference>
<reference evidence="5 6" key="1">
    <citation type="journal article" date="2007" name="Nature">
        <title>Evolution of genes and genomes on the Drosophila phylogeny.</title>
        <authorList>
            <consortium name="Drosophila 12 Genomes Consortium"/>
            <person name="Clark A.G."/>
            <person name="Eisen M.B."/>
            <person name="Smith D.R."/>
            <person name="Bergman C.M."/>
            <person name="Oliver B."/>
            <person name="Markow T.A."/>
            <person name="Kaufman T.C."/>
            <person name="Kellis M."/>
            <person name="Gelbart W."/>
            <person name="Iyer V.N."/>
            <person name="Pollard D.A."/>
            <person name="Sackton T.B."/>
            <person name="Larracuente A.M."/>
            <person name="Singh N.D."/>
            <person name="Abad J.P."/>
            <person name="Abt D.N."/>
            <person name="Adryan B."/>
            <person name="Aguade M."/>
            <person name="Akashi H."/>
            <person name="Anderson W.W."/>
            <person name="Aquadro C.F."/>
            <person name="Ardell D.H."/>
            <person name="Arguello R."/>
            <person name="Artieri C.G."/>
            <person name="Barbash D.A."/>
            <person name="Barker D."/>
            <person name="Barsanti P."/>
            <person name="Batterham P."/>
            <person name="Batzoglou S."/>
            <person name="Begun D."/>
            <person name="Bhutkar A."/>
            <person name="Blanco E."/>
            <person name="Bosak S.A."/>
            <person name="Bradley R.K."/>
            <person name="Brand A.D."/>
            <person name="Brent M.R."/>
            <person name="Brooks A.N."/>
            <person name="Brown R.H."/>
            <person name="Butlin R.K."/>
            <person name="Caggese C."/>
            <person name="Calvi B.R."/>
            <person name="Bernardo de Carvalho A."/>
            <person name="Caspi A."/>
            <person name="Castrezana S."/>
            <person name="Celniker S.E."/>
            <person name="Chang J.L."/>
            <person name="Chapple C."/>
            <person name="Chatterji S."/>
            <person name="Chinwalla A."/>
            <person name="Civetta A."/>
            <person name="Clifton S.W."/>
            <person name="Comeron J.M."/>
            <person name="Costello J.C."/>
            <person name="Coyne J.A."/>
            <person name="Daub J."/>
            <person name="David R.G."/>
            <person name="Delcher A.L."/>
            <person name="Delehaunty K."/>
            <person name="Do C.B."/>
            <person name="Ebling H."/>
            <person name="Edwards K."/>
            <person name="Eickbush T."/>
            <person name="Evans J.D."/>
            <person name="Filipski A."/>
            <person name="Findeiss S."/>
            <person name="Freyhult E."/>
            <person name="Fulton L."/>
            <person name="Fulton R."/>
            <person name="Garcia A.C."/>
            <person name="Gardiner A."/>
            <person name="Garfield D.A."/>
            <person name="Garvin B.E."/>
            <person name="Gibson G."/>
            <person name="Gilbert D."/>
            <person name="Gnerre S."/>
            <person name="Godfrey J."/>
            <person name="Good R."/>
            <person name="Gotea V."/>
            <person name="Gravely B."/>
            <person name="Greenberg A.J."/>
            <person name="Griffiths-Jones S."/>
            <person name="Gross S."/>
            <person name="Guigo R."/>
            <person name="Gustafson E.A."/>
            <person name="Haerty W."/>
            <person name="Hahn M.W."/>
            <person name="Halligan D.L."/>
            <person name="Halpern A.L."/>
            <person name="Halter G.M."/>
            <person name="Han M.V."/>
            <person name="Heger A."/>
            <person name="Hillier L."/>
            <person name="Hinrichs A.S."/>
            <person name="Holmes I."/>
            <person name="Hoskins R.A."/>
            <person name="Hubisz M.J."/>
            <person name="Hultmark D."/>
            <person name="Huntley M.A."/>
            <person name="Jaffe D.B."/>
            <person name="Jagadeeshan S."/>
            <person name="Jeck W.R."/>
            <person name="Johnson J."/>
            <person name="Jones C.D."/>
            <person name="Jordan W.C."/>
            <person name="Karpen G.H."/>
            <person name="Kataoka E."/>
            <person name="Keightley P.D."/>
            <person name="Kheradpour P."/>
            <person name="Kirkness E.F."/>
            <person name="Koerich L.B."/>
            <person name="Kristiansen K."/>
            <person name="Kudrna D."/>
            <person name="Kulathinal R.J."/>
            <person name="Kumar S."/>
            <person name="Kwok R."/>
            <person name="Lander E."/>
            <person name="Langley C.H."/>
            <person name="Lapoint R."/>
            <person name="Lazzaro B.P."/>
            <person name="Lee S.J."/>
            <person name="Levesque L."/>
            <person name="Li R."/>
            <person name="Lin C.F."/>
            <person name="Lin M.F."/>
            <person name="Lindblad-Toh K."/>
            <person name="Llopart A."/>
            <person name="Long M."/>
            <person name="Low L."/>
            <person name="Lozovsky E."/>
            <person name="Lu J."/>
            <person name="Luo M."/>
            <person name="Machado C.A."/>
            <person name="Makalowski W."/>
            <person name="Marzo M."/>
            <person name="Matsuda M."/>
            <person name="Matzkin L."/>
            <person name="McAllister B."/>
            <person name="McBride C.S."/>
            <person name="McKernan B."/>
            <person name="McKernan K."/>
            <person name="Mendez-Lago M."/>
            <person name="Minx P."/>
            <person name="Mollenhauer M.U."/>
            <person name="Montooth K."/>
            <person name="Mount S.M."/>
            <person name="Mu X."/>
            <person name="Myers E."/>
            <person name="Negre B."/>
            <person name="Newfeld S."/>
            <person name="Nielsen R."/>
            <person name="Noor M.A."/>
            <person name="O'Grady P."/>
            <person name="Pachter L."/>
            <person name="Papaceit M."/>
            <person name="Parisi M.J."/>
            <person name="Parisi M."/>
            <person name="Parts L."/>
            <person name="Pedersen J.S."/>
            <person name="Pesole G."/>
            <person name="Phillippy A.M."/>
            <person name="Ponting C.P."/>
            <person name="Pop M."/>
            <person name="Porcelli D."/>
            <person name="Powell J.R."/>
            <person name="Prohaska S."/>
            <person name="Pruitt K."/>
            <person name="Puig M."/>
            <person name="Quesneville H."/>
            <person name="Ram K.R."/>
            <person name="Rand D."/>
            <person name="Rasmussen M.D."/>
            <person name="Reed L.K."/>
            <person name="Reenan R."/>
            <person name="Reily A."/>
            <person name="Remington K.A."/>
            <person name="Rieger T.T."/>
            <person name="Ritchie M.G."/>
            <person name="Robin C."/>
            <person name="Rogers Y.H."/>
            <person name="Rohde C."/>
            <person name="Rozas J."/>
            <person name="Rubenfield M.J."/>
            <person name="Ruiz A."/>
            <person name="Russo S."/>
            <person name="Salzberg S.L."/>
            <person name="Sanchez-Gracia A."/>
            <person name="Saranga D.J."/>
            <person name="Sato H."/>
            <person name="Schaeffer S.W."/>
            <person name="Schatz M.C."/>
            <person name="Schlenke T."/>
            <person name="Schwartz R."/>
            <person name="Segarra C."/>
            <person name="Singh R.S."/>
            <person name="Sirot L."/>
            <person name="Sirota M."/>
            <person name="Sisneros N.B."/>
            <person name="Smith C.D."/>
            <person name="Smith T.F."/>
            <person name="Spieth J."/>
            <person name="Stage D.E."/>
            <person name="Stark A."/>
            <person name="Stephan W."/>
            <person name="Strausberg R.L."/>
            <person name="Strempel S."/>
            <person name="Sturgill D."/>
            <person name="Sutton G."/>
            <person name="Sutton G.G."/>
            <person name="Tao W."/>
            <person name="Teichmann S."/>
            <person name="Tobari Y.N."/>
            <person name="Tomimura Y."/>
            <person name="Tsolas J.M."/>
            <person name="Valente V.L."/>
            <person name="Venter E."/>
            <person name="Venter J.C."/>
            <person name="Vicario S."/>
            <person name="Vieira F.G."/>
            <person name="Vilella A.J."/>
            <person name="Villasante A."/>
            <person name="Walenz B."/>
            <person name="Wang J."/>
            <person name="Wasserman M."/>
            <person name="Watts T."/>
            <person name="Wilson D."/>
            <person name="Wilson R.K."/>
            <person name="Wing R.A."/>
            <person name="Wolfner M.F."/>
            <person name="Wong A."/>
            <person name="Wong G.K."/>
            <person name="Wu C.I."/>
            <person name="Wu G."/>
            <person name="Yamamoto D."/>
            <person name="Yang H.P."/>
            <person name="Yang S.P."/>
            <person name="Yorke J.A."/>
            <person name="Yoshida K."/>
            <person name="Zdobnov E."/>
            <person name="Zhang P."/>
            <person name="Zhang Y."/>
            <person name="Zimin A.V."/>
            <person name="Baldwin J."/>
            <person name="Abdouelleil A."/>
            <person name="Abdulkadir J."/>
            <person name="Abebe A."/>
            <person name="Abera B."/>
            <person name="Abreu J."/>
            <person name="Acer S.C."/>
            <person name="Aftuck L."/>
            <person name="Alexander A."/>
            <person name="An P."/>
            <person name="Anderson E."/>
            <person name="Anderson S."/>
            <person name="Arachi H."/>
            <person name="Azer M."/>
            <person name="Bachantsang P."/>
            <person name="Barry A."/>
            <person name="Bayul T."/>
            <person name="Berlin A."/>
            <person name="Bessette D."/>
            <person name="Bloom T."/>
            <person name="Blye J."/>
            <person name="Boguslavskiy L."/>
            <person name="Bonnet C."/>
            <person name="Boukhgalter B."/>
            <person name="Bourzgui I."/>
            <person name="Brown A."/>
            <person name="Cahill P."/>
            <person name="Channer S."/>
            <person name="Cheshatsang Y."/>
            <person name="Chuda L."/>
            <person name="Citroen M."/>
            <person name="Collymore A."/>
            <person name="Cooke P."/>
            <person name="Costello M."/>
            <person name="D'Aco K."/>
            <person name="Daza R."/>
            <person name="De Haan G."/>
            <person name="DeGray S."/>
            <person name="DeMaso C."/>
            <person name="Dhargay N."/>
            <person name="Dooley K."/>
            <person name="Dooley E."/>
            <person name="Doricent M."/>
            <person name="Dorje P."/>
            <person name="Dorjee K."/>
            <person name="Dupes A."/>
            <person name="Elong R."/>
            <person name="Falk J."/>
            <person name="Farina A."/>
            <person name="Faro S."/>
            <person name="Ferguson D."/>
            <person name="Fisher S."/>
            <person name="Foley C.D."/>
            <person name="Franke A."/>
            <person name="Friedrich D."/>
            <person name="Gadbois L."/>
            <person name="Gearin G."/>
            <person name="Gearin C.R."/>
            <person name="Giannoukos G."/>
            <person name="Goode T."/>
            <person name="Graham J."/>
            <person name="Grandbois E."/>
            <person name="Grewal S."/>
            <person name="Gyaltsen K."/>
            <person name="Hafez N."/>
            <person name="Hagos B."/>
            <person name="Hall J."/>
            <person name="Henson C."/>
            <person name="Hollinger A."/>
            <person name="Honan T."/>
            <person name="Huard M.D."/>
            <person name="Hughes L."/>
            <person name="Hurhula B."/>
            <person name="Husby M.E."/>
            <person name="Kamat A."/>
            <person name="Kanga B."/>
            <person name="Kashin S."/>
            <person name="Khazanovich D."/>
            <person name="Kisner P."/>
            <person name="Lance K."/>
            <person name="Lara M."/>
            <person name="Lee W."/>
            <person name="Lennon N."/>
            <person name="Letendre F."/>
            <person name="LeVine R."/>
            <person name="Lipovsky A."/>
            <person name="Liu X."/>
            <person name="Liu J."/>
            <person name="Liu S."/>
            <person name="Lokyitsang T."/>
            <person name="Lokyitsang Y."/>
            <person name="Lubonja R."/>
            <person name="Lui A."/>
            <person name="MacDonald P."/>
            <person name="Magnisalis V."/>
            <person name="Maru K."/>
            <person name="Matthews C."/>
            <person name="McCusker W."/>
            <person name="McDonough S."/>
            <person name="Mehta T."/>
            <person name="Meldrim J."/>
            <person name="Meneus L."/>
            <person name="Mihai O."/>
            <person name="Mihalev A."/>
            <person name="Mihova T."/>
            <person name="Mittelman R."/>
            <person name="Mlenga V."/>
            <person name="Montmayeur A."/>
            <person name="Mulrain L."/>
            <person name="Navidi A."/>
            <person name="Naylor J."/>
            <person name="Negash T."/>
            <person name="Nguyen T."/>
            <person name="Nguyen N."/>
            <person name="Nicol R."/>
            <person name="Norbu C."/>
            <person name="Norbu N."/>
            <person name="Novod N."/>
            <person name="O'Neill B."/>
            <person name="Osman S."/>
            <person name="Markiewicz E."/>
            <person name="Oyono O.L."/>
            <person name="Patti C."/>
            <person name="Phunkhang P."/>
            <person name="Pierre F."/>
            <person name="Priest M."/>
            <person name="Raghuraman S."/>
            <person name="Rege F."/>
            <person name="Reyes R."/>
            <person name="Rise C."/>
            <person name="Rogov P."/>
            <person name="Ross K."/>
            <person name="Ryan E."/>
            <person name="Settipalli S."/>
            <person name="Shea T."/>
            <person name="Sherpa N."/>
            <person name="Shi L."/>
            <person name="Shih D."/>
            <person name="Sparrow T."/>
            <person name="Spaulding J."/>
            <person name="Stalker J."/>
            <person name="Stange-Thomann N."/>
            <person name="Stavropoulos S."/>
            <person name="Stone C."/>
            <person name="Strader C."/>
            <person name="Tesfaye S."/>
            <person name="Thomson T."/>
            <person name="Thoulutsang Y."/>
            <person name="Thoulutsang D."/>
            <person name="Topham K."/>
            <person name="Topping I."/>
            <person name="Tsamla T."/>
            <person name="Vassiliev H."/>
            <person name="Vo A."/>
            <person name="Wangchuk T."/>
            <person name="Wangdi T."/>
            <person name="Weiand M."/>
            <person name="Wilkinson J."/>
            <person name="Wilson A."/>
            <person name="Yadav S."/>
            <person name="Young G."/>
            <person name="Yu Q."/>
            <person name="Zembek L."/>
            <person name="Zhong D."/>
            <person name="Zimmer A."/>
            <person name="Zwirko Z."/>
            <person name="Jaffe D.B."/>
            <person name="Alvarez P."/>
            <person name="Brockman W."/>
            <person name="Butler J."/>
            <person name="Chin C."/>
            <person name="Gnerre S."/>
            <person name="Grabherr M."/>
            <person name="Kleber M."/>
            <person name="Mauceli E."/>
            <person name="MacCallum I."/>
        </authorList>
    </citation>
    <scope>NUCLEOTIDE SEQUENCE [LARGE SCALE GENOMIC DNA]</scope>
    <source>
        <strain evidence="6">Tucson 14024-0371.13</strain>
    </source>
</reference>
<feature type="repeat" description="TPR" evidence="3">
    <location>
        <begin position="712"/>
        <end position="745"/>
    </location>
</feature>
<feature type="repeat" description="TPR" evidence="3">
    <location>
        <begin position="814"/>
        <end position="847"/>
    </location>
</feature>
<keyword evidence="6" id="KW-1185">Reference proteome</keyword>
<dbReference type="SMART" id="SM00028">
    <property type="entry name" value="TPR"/>
    <property type="match status" value="7"/>
</dbReference>
<comment type="function">
    <text evidence="1">Involved in endocytosis.</text>
</comment>
<accession>B3MJ58</accession>
<dbReference type="Gene3D" id="1.25.40.1040">
    <property type="match status" value="1"/>
</dbReference>
<dbReference type="FunFam" id="1.25.40.10:FF:001628">
    <property type="entry name" value="Tetratricopeptide repeat protein 7B-like Protein"/>
    <property type="match status" value="1"/>
</dbReference>
<dbReference type="GO" id="GO:0005886">
    <property type="term" value="C:plasma membrane"/>
    <property type="evidence" value="ECO:0007669"/>
    <property type="project" value="TreeGrafter"/>
</dbReference>
<evidence type="ECO:0000313" key="5">
    <source>
        <dbReference type="EMBL" id="EDV38152.1"/>
    </source>
</evidence>
<protein>
    <submittedName>
        <fullName evidence="5">Uncharacterized protein, isoform A</fullName>
    </submittedName>
</protein>
<dbReference type="PhylomeDB" id="B3MJ58"/>
<dbReference type="OMA" id="EYYLACQ"/>
<dbReference type="Pfam" id="PF19440">
    <property type="entry name" value="TTC7_N"/>
    <property type="match status" value="2"/>
</dbReference>
<dbReference type="GeneID" id="6496648"/>
<dbReference type="PANTHER" id="PTHR23083">
    <property type="entry name" value="TETRATRICOPEPTIDE REPEAT PROTEIN, TPR"/>
    <property type="match status" value="1"/>
</dbReference>
<dbReference type="GO" id="GO:0072659">
    <property type="term" value="P:protein localization to plasma membrane"/>
    <property type="evidence" value="ECO:0007669"/>
    <property type="project" value="TreeGrafter"/>
</dbReference>
<dbReference type="FunCoup" id="B3MJ58">
    <property type="interactions" value="427"/>
</dbReference>
<evidence type="ECO:0000259" key="4">
    <source>
        <dbReference type="Pfam" id="PF19440"/>
    </source>
</evidence>
<dbReference type="Gene3D" id="1.25.40.10">
    <property type="entry name" value="Tetratricopeptide repeat domain"/>
    <property type="match status" value="2"/>
</dbReference>
<evidence type="ECO:0000313" key="6">
    <source>
        <dbReference type="Proteomes" id="UP000007801"/>
    </source>
</evidence>